<proteinExistence type="predicted"/>
<reference evidence="2 3" key="1">
    <citation type="submission" date="2015-08" db="EMBL/GenBank/DDBJ databases">
        <title>The genome of the Asian arowana (Scleropages formosus).</title>
        <authorList>
            <person name="Tan M.H."/>
            <person name="Gan H.M."/>
            <person name="Croft L.J."/>
            <person name="Austin C.M."/>
        </authorList>
    </citation>
    <scope>NUCLEOTIDE SEQUENCE [LARGE SCALE GENOMIC DNA]</scope>
    <source>
        <strain evidence="2">Aro1</strain>
    </source>
</reference>
<dbReference type="PANTHER" id="PTHR22796:SF6">
    <property type="entry name" value="INTERFERON-INDUCED VERY LARGE GTPASE 1-RELATED"/>
    <property type="match status" value="1"/>
</dbReference>
<dbReference type="InterPro" id="IPR027417">
    <property type="entry name" value="P-loop_NTPase"/>
</dbReference>
<dbReference type="PROSITE" id="PS51717">
    <property type="entry name" value="G_VLIG"/>
    <property type="match status" value="1"/>
</dbReference>
<dbReference type="PANTHER" id="PTHR22796">
    <property type="entry name" value="URG4-RELATED"/>
    <property type="match status" value="1"/>
</dbReference>
<dbReference type="EMBL" id="JARO02001624">
    <property type="protein sequence ID" value="KPP74891.1"/>
    <property type="molecule type" value="Genomic_DNA"/>
</dbReference>
<dbReference type="Proteomes" id="UP000034805">
    <property type="component" value="Unassembled WGS sequence"/>
</dbReference>
<dbReference type="Pfam" id="PF25683">
    <property type="entry name" value="URGCP_GTPase"/>
    <property type="match status" value="1"/>
</dbReference>
<feature type="domain" description="VLIG-type G" evidence="1">
    <location>
        <begin position="80"/>
        <end position="322"/>
    </location>
</feature>
<dbReference type="Gene3D" id="3.40.50.300">
    <property type="entry name" value="P-loop containing nucleotide triphosphate hydrolases"/>
    <property type="match status" value="1"/>
</dbReference>
<evidence type="ECO:0000313" key="2">
    <source>
        <dbReference type="EMBL" id="KPP74891.1"/>
    </source>
</evidence>
<protein>
    <recommendedName>
        <fullName evidence="1">VLIG-type G domain-containing protein</fullName>
    </recommendedName>
</protein>
<dbReference type="AlphaFoldDB" id="A0A0P7VN23"/>
<name>A0A0P7VN23_SCLFO</name>
<dbReference type="InterPro" id="IPR058641">
    <property type="entry name" value="GVIN1_dom"/>
</dbReference>
<gene>
    <name evidence="2" type="ORF">Z043_105916</name>
</gene>
<accession>A0A0P7VN23</accession>
<dbReference type="SUPFAM" id="SSF52540">
    <property type="entry name" value="P-loop containing nucleoside triphosphate hydrolases"/>
    <property type="match status" value="1"/>
</dbReference>
<dbReference type="Pfam" id="PF25974">
    <property type="entry name" value="URGCP_9th"/>
    <property type="match status" value="1"/>
</dbReference>
<organism evidence="2 3">
    <name type="scientific">Scleropages formosus</name>
    <name type="common">Asian bonytongue</name>
    <name type="synonym">Osteoglossum formosum</name>
    <dbReference type="NCBI Taxonomy" id="113540"/>
    <lineage>
        <taxon>Eukaryota</taxon>
        <taxon>Metazoa</taxon>
        <taxon>Chordata</taxon>
        <taxon>Craniata</taxon>
        <taxon>Vertebrata</taxon>
        <taxon>Euteleostomi</taxon>
        <taxon>Actinopterygii</taxon>
        <taxon>Neopterygii</taxon>
        <taxon>Teleostei</taxon>
        <taxon>Osteoglossocephala</taxon>
        <taxon>Osteoglossomorpha</taxon>
        <taxon>Osteoglossiformes</taxon>
        <taxon>Osteoglossidae</taxon>
        <taxon>Scleropages</taxon>
    </lineage>
</organism>
<comment type="caution">
    <text evidence="2">The sequence shown here is derived from an EMBL/GenBank/DDBJ whole genome shotgun (WGS) entry which is preliminary data.</text>
</comment>
<dbReference type="GO" id="GO:0005525">
    <property type="term" value="F:GTP binding"/>
    <property type="evidence" value="ECO:0007669"/>
    <property type="project" value="InterPro"/>
</dbReference>
<dbReference type="InterPro" id="IPR030383">
    <property type="entry name" value="G_VLIG_dom"/>
</dbReference>
<sequence>MTAMTVGLQHIMREAGQLYEAVQSKTPGDSLTQNVDALPAIGAEMLISGHALELMDGDASHVPLVWIQAVLDKLTEKLGDKRVYVLSVLGLQSSGKSTLLNTMFGVQFAVSTGRCTRGAFMQLLKVDSDTRDELGYDFLLIVDSEGLRSPELSTKTGLTHDNELATFIIGIGDMTVINIMGENPSEMQEILQICVQAFLRMKQVQFKPSCVFVHQNVAEASAGDNNMEGRRRLQEKLDEMARMAADEEEVDGVFSFSDIIKFDMETQVFYFKNLLEGDPPMAAPNPSYSQNVQELKSKLLSVTKWQTGRQFPLLSQFKSRVTDLWNALLKENFVFSFRNTMEMAVYSDLEDKYVQWSWELRKHTLETQNTMHNKIGSNLIQNVSYAELAKNFQEVYIQIKSNIETYFKENKNAEILVKWKANIEKRFESLKNELVEETHKKCQDLIAIKKCRLEQDRKRSKYEAELLQASKALASTLKEQQLNDSEVEGEFDKHWVKWITKVAGDQPPEEPVNVKAPLERVLLSRFKKQPDIMRKIDENEKFRFQKTKHVSLKERFMSWLLREENVEECAEELRNNVSQTANTYIREKENQQADFSENFIYELLTEIESSVAKYEEDESIKFTQEFRVDLSIDVCLRSVERFQKMHENFKKVSNPVTYLQSKRDQYLQMFKNYWKGASSVKIFASFLFKCMHPAIRQAVNDKTYLQIANAIKSENPAFSGNRLNLENHIMRHLANEENFKLFEQYIGQPKMYFERFIAEQVEKFCKDAKRLIEMLHENLEELKVYILCVSTEVCNEVNDKHGNASMWLDRFCKKLGGCMVIQRDDLKSIENEDICDVVFLKDMMAKSLEENAETENAEATDLIVRKVKEILFRQFGGCWAKCPFCKVVCTNTISGHSTKHNVMFHRSVALGHWKWHETDTFNVDFCSSLVSSDVLFSHDNNWTPYKSYQDAGDPFDKWSITAEGSEQRYWKWFICKFQKDWEKKCGLKFAGRGKIPEEWRKFNKDQVLSELK</sequence>
<evidence type="ECO:0000259" key="1">
    <source>
        <dbReference type="PROSITE" id="PS51717"/>
    </source>
</evidence>
<evidence type="ECO:0000313" key="3">
    <source>
        <dbReference type="Proteomes" id="UP000034805"/>
    </source>
</evidence>